<dbReference type="NCBIfam" id="TIGR00360">
    <property type="entry name" value="ComEC_N-term"/>
    <property type="match status" value="1"/>
</dbReference>
<evidence type="ECO:0000256" key="5">
    <source>
        <dbReference type="ARBA" id="ARBA00023136"/>
    </source>
</evidence>
<dbReference type="Pfam" id="PF13567">
    <property type="entry name" value="DUF4131"/>
    <property type="match status" value="1"/>
</dbReference>
<keyword evidence="4 6" id="KW-1133">Transmembrane helix</keyword>
<evidence type="ECO:0000259" key="8">
    <source>
        <dbReference type="Pfam" id="PF13567"/>
    </source>
</evidence>
<dbReference type="Pfam" id="PF03772">
    <property type="entry name" value="Competence"/>
    <property type="match status" value="1"/>
</dbReference>
<feature type="transmembrane region" description="Helical" evidence="6">
    <location>
        <begin position="436"/>
        <end position="462"/>
    </location>
</feature>
<protein>
    <submittedName>
        <fullName evidence="9">ComE operon protein 3</fullName>
    </submittedName>
</protein>
<dbReference type="InterPro" id="IPR004477">
    <property type="entry name" value="ComEC_N"/>
</dbReference>
<evidence type="ECO:0000259" key="7">
    <source>
        <dbReference type="Pfam" id="PF03772"/>
    </source>
</evidence>
<dbReference type="PANTHER" id="PTHR30619">
    <property type="entry name" value="DNA INTERNALIZATION/COMPETENCE PROTEIN COMEC/REC2"/>
    <property type="match status" value="1"/>
</dbReference>
<feature type="domain" description="DUF4131" evidence="8">
    <location>
        <begin position="62"/>
        <end position="210"/>
    </location>
</feature>
<dbReference type="InterPro" id="IPR025405">
    <property type="entry name" value="DUF4131"/>
</dbReference>
<keyword evidence="5 6" id="KW-0472">Membrane</keyword>
<organism evidence="9 10">
    <name type="scientific">Acetobacter pomorum DM001</name>
    <dbReference type="NCBI Taxonomy" id="945681"/>
    <lineage>
        <taxon>Bacteria</taxon>
        <taxon>Pseudomonadati</taxon>
        <taxon>Pseudomonadota</taxon>
        <taxon>Alphaproteobacteria</taxon>
        <taxon>Acetobacterales</taxon>
        <taxon>Acetobacteraceae</taxon>
        <taxon>Acetobacter</taxon>
    </lineage>
</organism>
<sequence>MYGWWSWGGSIPCASARSHMPRLMLHLHSLLVQEQRRLVLWAPVGLALGAVLYFGLLHTEPNLSVGFVLPCGVAVLASIAAWRRRYSLWGRLLWGGCITVAIGFAAAWGGTHRHTPMPDLPRFATEIAGTVQAIALLPPEDGMDAPFQRRVDLAQAVFYNALDDGMPPLRRVLSVYLQPNDPAALRVGDHLRVKVLLQPPPFPVLPGARDRQFEAWFANQAGSGRALGFVQLVVLAQGHKLQLWFENLRERINARIHTILPGPEGSVAATVLVGASETVEKQLREDFAASGLAHLLAVAGLHLGIVMGLVMAASRLLLATTEYTALRWPCKALAAFCAWGVGLVYVLLTGAHLPAQRSLLMAAVAVLGVAAGRRVVSMRGLAVAACVLVLWMPQVVMGVAFQMSMAAVMALVAGYEVLQPKLTCWRASTTGLGHWLAWHSVVLALTSVLVGCATLPVAMAHFGVIQPFFVVANMVAVPLMAVWIMPLGLIALAFMPLHMDVLFLWLMGVGIRPIIWLAHMVAHWPAARVVVPHMPGWGLLAVMLGLCWICLWRQRWRWAGCAGLVLGMVSPWLLVQPDVIISPDGGLVGVRESDKIYVMGQSRAARPVMQAWGQYFAQPVGIFPPEGETPDGALTCGAENTPDTCVALLHGQDVVVRRQDASDGRLLLPIDICTGADVVISVAPLRASCLNAPIRLDRFSAWENGAEAIFLHKSGNVVRTDRAWRGQRPWVLKPGGHGMPVLPLAPSE</sequence>
<gene>
    <name evidence="9" type="primary">comEC</name>
    <name evidence="9" type="ORF">APO_1161</name>
</gene>
<evidence type="ECO:0000256" key="6">
    <source>
        <dbReference type="SAM" id="Phobius"/>
    </source>
</evidence>
<keyword evidence="2" id="KW-1003">Cell membrane</keyword>
<comment type="subcellular location">
    <subcellularLocation>
        <location evidence="1">Cell membrane</location>
        <topology evidence="1">Multi-pass membrane protein</topology>
    </subcellularLocation>
</comment>
<dbReference type="EMBL" id="AEUP01000023">
    <property type="protein sequence ID" value="EGE48125.1"/>
    <property type="molecule type" value="Genomic_DNA"/>
</dbReference>
<feature type="transmembrane region" description="Helical" evidence="6">
    <location>
        <begin position="38"/>
        <end position="56"/>
    </location>
</feature>
<reference evidence="9 10" key="1">
    <citation type="journal article" date="2011" name="Science">
        <title>Drosophila microbiome modulates host developmental and metabolic homeostasis via insulin signaling.</title>
        <authorList>
            <person name="Shin S.C."/>
            <person name="Kim S.H."/>
            <person name="You H."/>
            <person name="Kim B."/>
            <person name="Kim A.C."/>
            <person name="Lee K.A."/>
            <person name="Yoon J.H."/>
            <person name="Ryu J.H."/>
            <person name="Lee W.J."/>
        </authorList>
    </citation>
    <scope>NUCLEOTIDE SEQUENCE [LARGE SCALE GENOMIC DNA]</scope>
    <source>
        <strain evidence="9 10">DM001</strain>
    </source>
</reference>
<evidence type="ECO:0000256" key="1">
    <source>
        <dbReference type="ARBA" id="ARBA00004651"/>
    </source>
</evidence>
<feature type="transmembrane region" description="Helical" evidence="6">
    <location>
        <begin position="558"/>
        <end position="575"/>
    </location>
</feature>
<accession>F1YTA1</accession>
<evidence type="ECO:0000313" key="10">
    <source>
        <dbReference type="Proteomes" id="UP000018454"/>
    </source>
</evidence>
<dbReference type="PANTHER" id="PTHR30619:SF1">
    <property type="entry name" value="RECOMBINATION PROTEIN 2"/>
    <property type="match status" value="1"/>
</dbReference>
<feature type="transmembrane region" description="Helical" evidence="6">
    <location>
        <begin position="88"/>
        <end position="108"/>
    </location>
</feature>
<evidence type="ECO:0000256" key="2">
    <source>
        <dbReference type="ARBA" id="ARBA00022475"/>
    </source>
</evidence>
<feature type="transmembrane region" description="Helical" evidence="6">
    <location>
        <begin position="63"/>
        <end position="82"/>
    </location>
</feature>
<feature type="transmembrane region" description="Helical" evidence="6">
    <location>
        <begin position="468"/>
        <end position="494"/>
    </location>
</feature>
<feature type="domain" description="ComEC/Rec2-related protein" evidence="7">
    <location>
        <begin position="272"/>
        <end position="555"/>
    </location>
</feature>
<dbReference type="GO" id="GO:0005886">
    <property type="term" value="C:plasma membrane"/>
    <property type="evidence" value="ECO:0007669"/>
    <property type="project" value="UniProtKB-SubCell"/>
</dbReference>
<keyword evidence="3 6" id="KW-0812">Transmembrane</keyword>
<evidence type="ECO:0000256" key="4">
    <source>
        <dbReference type="ARBA" id="ARBA00022989"/>
    </source>
</evidence>
<comment type="caution">
    <text evidence="9">The sequence shown here is derived from an EMBL/GenBank/DDBJ whole genome shotgun (WGS) entry which is preliminary data.</text>
</comment>
<feature type="transmembrane region" description="Helical" evidence="6">
    <location>
        <begin position="291"/>
        <end position="312"/>
    </location>
</feature>
<dbReference type="AlphaFoldDB" id="F1YTA1"/>
<feature type="transmembrane region" description="Helical" evidence="6">
    <location>
        <begin position="332"/>
        <end position="351"/>
    </location>
</feature>
<proteinExistence type="predicted"/>
<feature type="transmembrane region" description="Helical" evidence="6">
    <location>
        <begin position="501"/>
        <end position="522"/>
    </location>
</feature>
<dbReference type="InterPro" id="IPR052159">
    <property type="entry name" value="Competence_DNA_uptake"/>
</dbReference>
<feature type="transmembrane region" description="Helical" evidence="6">
    <location>
        <begin position="382"/>
        <end position="415"/>
    </location>
</feature>
<name>F1YTA1_9PROT</name>
<evidence type="ECO:0000313" key="9">
    <source>
        <dbReference type="EMBL" id="EGE48125.1"/>
    </source>
</evidence>
<feature type="transmembrane region" description="Helical" evidence="6">
    <location>
        <begin position="534"/>
        <end position="551"/>
    </location>
</feature>
<dbReference type="Proteomes" id="UP000018454">
    <property type="component" value="Unassembled WGS sequence"/>
</dbReference>
<evidence type="ECO:0000256" key="3">
    <source>
        <dbReference type="ARBA" id="ARBA00022692"/>
    </source>
</evidence>